<reference evidence="12 13" key="1">
    <citation type="submission" date="2014-04" db="EMBL/GenBank/DDBJ databases">
        <title>A comprehensive comparison of genomes of Erythrobacter spp. strains.</title>
        <authorList>
            <person name="Zheng Q."/>
        </authorList>
    </citation>
    <scope>NUCLEOTIDE SEQUENCE [LARGE SCALE GENOMIC DNA]</scope>
    <source>
        <strain evidence="12 13">DSM 6997</strain>
    </source>
</reference>
<keyword evidence="2" id="KW-0813">Transport</keyword>
<feature type="domain" description="ABC transporter" evidence="10">
    <location>
        <begin position="318"/>
        <end position="534"/>
    </location>
</feature>
<evidence type="ECO:0000256" key="6">
    <source>
        <dbReference type="ARBA" id="ARBA00022840"/>
    </source>
</evidence>
<dbReference type="InterPro" id="IPR036640">
    <property type="entry name" value="ABC1_TM_sf"/>
</dbReference>
<evidence type="ECO:0000313" key="13">
    <source>
        <dbReference type="Proteomes" id="UP000027647"/>
    </source>
</evidence>
<evidence type="ECO:0000256" key="2">
    <source>
        <dbReference type="ARBA" id="ARBA00022448"/>
    </source>
</evidence>
<keyword evidence="4 9" id="KW-0812">Transmembrane</keyword>
<dbReference type="GO" id="GO:0140359">
    <property type="term" value="F:ABC-type transporter activity"/>
    <property type="evidence" value="ECO:0007669"/>
    <property type="project" value="InterPro"/>
</dbReference>
<dbReference type="Pfam" id="PF00664">
    <property type="entry name" value="ABC_membrane"/>
    <property type="match status" value="1"/>
</dbReference>
<dbReference type="PROSITE" id="PS50929">
    <property type="entry name" value="ABC_TM1F"/>
    <property type="match status" value="1"/>
</dbReference>
<dbReference type="InterPro" id="IPR017871">
    <property type="entry name" value="ABC_transporter-like_CS"/>
</dbReference>
<organism evidence="12 13">
    <name type="scientific">Erythrobacter longus</name>
    <dbReference type="NCBI Taxonomy" id="1044"/>
    <lineage>
        <taxon>Bacteria</taxon>
        <taxon>Pseudomonadati</taxon>
        <taxon>Pseudomonadota</taxon>
        <taxon>Alphaproteobacteria</taxon>
        <taxon>Sphingomonadales</taxon>
        <taxon>Erythrobacteraceae</taxon>
        <taxon>Erythrobacter/Porphyrobacter group</taxon>
        <taxon>Erythrobacter</taxon>
    </lineage>
</organism>
<evidence type="ECO:0000256" key="3">
    <source>
        <dbReference type="ARBA" id="ARBA00022475"/>
    </source>
</evidence>
<dbReference type="AlphaFoldDB" id="A0A074MSQ9"/>
<dbReference type="InterPro" id="IPR027417">
    <property type="entry name" value="P-loop_NTPase"/>
</dbReference>
<dbReference type="Gene3D" id="3.40.50.300">
    <property type="entry name" value="P-loop containing nucleotide triphosphate hydrolases"/>
    <property type="match status" value="1"/>
</dbReference>
<dbReference type="PANTHER" id="PTHR24221:SF654">
    <property type="entry name" value="ATP-BINDING CASSETTE SUB-FAMILY B MEMBER 6"/>
    <property type="match status" value="1"/>
</dbReference>
<evidence type="ECO:0000259" key="10">
    <source>
        <dbReference type="PROSITE" id="PS50893"/>
    </source>
</evidence>
<comment type="caution">
    <text evidence="12">The sequence shown here is derived from an EMBL/GenBank/DDBJ whole genome shotgun (WGS) entry which is preliminary data.</text>
</comment>
<dbReference type="GO" id="GO:0034040">
    <property type="term" value="F:ATPase-coupled lipid transmembrane transporter activity"/>
    <property type="evidence" value="ECO:0007669"/>
    <property type="project" value="TreeGrafter"/>
</dbReference>
<proteinExistence type="predicted"/>
<evidence type="ECO:0000259" key="11">
    <source>
        <dbReference type="PROSITE" id="PS50929"/>
    </source>
</evidence>
<dbReference type="SMART" id="SM00382">
    <property type="entry name" value="AAA"/>
    <property type="match status" value="1"/>
</dbReference>
<protein>
    <submittedName>
        <fullName evidence="12">ABC transporter ATP-binding protein</fullName>
    </submittedName>
</protein>
<dbReference type="PROSITE" id="PS00211">
    <property type="entry name" value="ABC_TRANSPORTER_1"/>
    <property type="match status" value="1"/>
</dbReference>
<gene>
    <name evidence="12" type="ORF">EH31_16890</name>
</gene>
<dbReference type="SUPFAM" id="SSF90123">
    <property type="entry name" value="ABC transporter transmembrane region"/>
    <property type="match status" value="1"/>
</dbReference>
<dbReference type="STRING" id="1044.EH31_16890"/>
<keyword evidence="3" id="KW-1003">Cell membrane</keyword>
<dbReference type="InterPro" id="IPR003593">
    <property type="entry name" value="AAA+_ATPase"/>
</dbReference>
<dbReference type="PANTHER" id="PTHR24221">
    <property type="entry name" value="ATP-BINDING CASSETTE SUB-FAMILY B"/>
    <property type="match status" value="1"/>
</dbReference>
<dbReference type="SUPFAM" id="SSF52540">
    <property type="entry name" value="P-loop containing nucleoside triphosphate hydrolases"/>
    <property type="match status" value="1"/>
</dbReference>
<feature type="transmembrane region" description="Helical" evidence="9">
    <location>
        <begin position="144"/>
        <end position="161"/>
    </location>
</feature>
<feature type="transmembrane region" description="Helical" evidence="9">
    <location>
        <begin position="260"/>
        <end position="283"/>
    </location>
</feature>
<evidence type="ECO:0000256" key="8">
    <source>
        <dbReference type="ARBA" id="ARBA00023136"/>
    </source>
</evidence>
<keyword evidence="13" id="KW-1185">Reference proteome</keyword>
<dbReference type="Proteomes" id="UP000027647">
    <property type="component" value="Unassembled WGS sequence"/>
</dbReference>
<feature type="transmembrane region" description="Helical" evidence="9">
    <location>
        <begin position="118"/>
        <end position="138"/>
    </location>
</feature>
<evidence type="ECO:0000256" key="5">
    <source>
        <dbReference type="ARBA" id="ARBA00022741"/>
    </source>
</evidence>
<dbReference type="EMBL" id="JMIW01000009">
    <property type="protein sequence ID" value="KEO88632.1"/>
    <property type="molecule type" value="Genomic_DNA"/>
</dbReference>
<evidence type="ECO:0000313" key="12">
    <source>
        <dbReference type="EMBL" id="KEO88632.1"/>
    </source>
</evidence>
<dbReference type="GO" id="GO:0016887">
    <property type="term" value="F:ATP hydrolysis activity"/>
    <property type="evidence" value="ECO:0007669"/>
    <property type="project" value="InterPro"/>
</dbReference>
<dbReference type="Pfam" id="PF00005">
    <property type="entry name" value="ABC_tran"/>
    <property type="match status" value="1"/>
</dbReference>
<dbReference type="GO" id="GO:0005886">
    <property type="term" value="C:plasma membrane"/>
    <property type="evidence" value="ECO:0007669"/>
    <property type="project" value="UniProtKB-SubCell"/>
</dbReference>
<feature type="transmembrane region" description="Helical" evidence="9">
    <location>
        <begin position="43"/>
        <end position="62"/>
    </location>
</feature>
<dbReference type="InterPro" id="IPR011527">
    <property type="entry name" value="ABC1_TM_dom"/>
</dbReference>
<feature type="domain" description="ABC transmembrane type-1" evidence="11">
    <location>
        <begin position="7"/>
        <end position="285"/>
    </location>
</feature>
<accession>A0A074MSQ9</accession>
<keyword evidence="5" id="KW-0547">Nucleotide-binding</keyword>
<feature type="transmembrane region" description="Helical" evidence="9">
    <location>
        <begin position="225"/>
        <end position="248"/>
    </location>
</feature>
<dbReference type="InterPro" id="IPR039421">
    <property type="entry name" value="Type_1_exporter"/>
</dbReference>
<dbReference type="PROSITE" id="PS50893">
    <property type="entry name" value="ABC_TRANSPORTER_2"/>
    <property type="match status" value="1"/>
</dbReference>
<dbReference type="Gene3D" id="1.20.1560.10">
    <property type="entry name" value="ABC transporter type 1, transmembrane domain"/>
    <property type="match status" value="1"/>
</dbReference>
<keyword evidence="7 9" id="KW-1133">Transmembrane helix</keyword>
<evidence type="ECO:0000256" key="4">
    <source>
        <dbReference type="ARBA" id="ARBA00022692"/>
    </source>
</evidence>
<name>A0A074MSQ9_ERYLO</name>
<dbReference type="eggNOG" id="COG1132">
    <property type="taxonomic scope" value="Bacteria"/>
</dbReference>
<dbReference type="InterPro" id="IPR003439">
    <property type="entry name" value="ABC_transporter-like_ATP-bd"/>
</dbReference>
<keyword evidence="6 12" id="KW-0067">ATP-binding</keyword>
<keyword evidence="8 9" id="KW-0472">Membrane</keyword>
<dbReference type="FunFam" id="3.40.50.300:FF:000299">
    <property type="entry name" value="ABC transporter ATP-binding protein/permease"/>
    <property type="match status" value="1"/>
</dbReference>
<sequence>MAGISTLTLLSSIATLAVPWLAANALGAIVSSPGEAPDLSQTLIILVIVLALLTGLNIAAAIQSEHASTRILTDLRKRIYEHVQIMPLSFHDEQRSGDVLALTSYEVGNLSDFLASTLANAPAILLTTLGAIAILYWIDPVMALIVPLLVPAFAIMIRLTGRQLRGLSGKVRAAEVELVAIAERDLEILPAIKAFATEDHHTSHFAKAAENARVYALKQAQLKAFIGPVMAFIAALAAIGVLMIGSGALTGEASSPSEVFAFLLYAALLTRPAGALATMYSSYQMARGTLARLETVLAFDPEPGHNDGLGITRAKGAISFENLSFSYPNRAPVLSNLNLKIEPGETIAVTGENGVGKSTLVRLLLRFYEAGSGRITLDGTDISEFQIREFRRQFGYVPQRALLFNGSIADNIVFGQPSEDQQQQIKTAARMAQVDRFLADLPDGLNTQIGDHGVKLSGGQRQRIALARALFANPPIMILDEATSMYDLESEAAFVEECVEVLKDRTVILITHRPASLKLADRVIKLGTEGVRELS</sequence>
<evidence type="ECO:0000256" key="1">
    <source>
        <dbReference type="ARBA" id="ARBA00004651"/>
    </source>
</evidence>
<dbReference type="GO" id="GO:0005524">
    <property type="term" value="F:ATP binding"/>
    <property type="evidence" value="ECO:0007669"/>
    <property type="project" value="UniProtKB-KW"/>
</dbReference>
<comment type="subcellular location">
    <subcellularLocation>
        <location evidence="1">Cell membrane</location>
        <topology evidence="1">Multi-pass membrane protein</topology>
    </subcellularLocation>
</comment>
<evidence type="ECO:0000256" key="7">
    <source>
        <dbReference type="ARBA" id="ARBA00022989"/>
    </source>
</evidence>
<evidence type="ECO:0000256" key="9">
    <source>
        <dbReference type="SAM" id="Phobius"/>
    </source>
</evidence>